<evidence type="ECO:0000256" key="1">
    <source>
        <dbReference type="ARBA" id="ARBA00022741"/>
    </source>
</evidence>
<dbReference type="InterPro" id="IPR001806">
    <property type="entry name" value="Small_GTPase"/>
</dbReference>
<keyword evidence="1" id="KW-0547">Nucleotide-binding</keyword>
<dbReference type="SMART" id="SM00175">
    <property type="entry name" value="RAB"/>
    <property type="match status" value="1"/>
</dbReference>
<dbReference type="GO" id="GO:0016020">
    <property type="term" value="C:membrane"/>
    <property type="evidence" value="ECO:0007669"/>
    <property type="project" value="InterPro"/>
</dbReference>
<dbReference type="SUPFAM" id="SSF52540">
    <property type="entry name" value="P-loop containing nucleoside triphosphate hydrolases"/>
    <property type="match status" value="1"/>
</dbReference>
<feature type="region of interest" description="Disordered" evidence="3">
    <location>
        <begin position="16"/>
        <end position="40"/>
    </location>
</feature>
<evidence type="ECO:0000256" key="3">
    <source>
        <dbReference type="SAM" id="MobiDB-lite"/>
    </source>
</evidence>
<proteinExistence type="predicted"/>
<dbReference type="SMART" id="SM00174">
    <property type="entry name" value="RHO"/>
    <property type="match status" value="1"/>
</dbReference>
<dbReference type="Gene3D" id="3.40.50.300">
    <property type="entry name" value="P-loop containing nucleotide triphosphate hydrolases"/>
    <property type="match status" value="1"/>
</dbReference>
<dbReference type="Pfam" id="PF00071">
    <property type="entry name" value="Ras"/>
    <property type="match status" value="1"/>
</dbReference>
<dbReference type="InterPro" id="IPR005225">
    <property type="entry name" value="Small_GTP-bd"/>
</dbReference>
<sequence>MKKRWAVQMHWIESVEGSKKKSEKQKVLPSGLEHLPSSAPFGNRSTSFDIAQRHVCEVQNSLSTVRTTKYYRDRAQSNPSESKTKEFTLAVLGASRVGKSALVGQFLWDGFVQDYRPTIEEFNWIEYNNEHEKEFMLQVIDSSGSHDFLAMRQLYAKTADAFVVVYAVDDAISLDEAKGIVREIRELNAKRAPILMLANKIDLYDSPSEWVCKDGDYFATKNHIMFSPISAKNSQKVSHFAFYLVYSSCIFQVDEVFSSLLNRIDGFLSSQLTKRRQSMPSTRAYSGLDPLAIAKVAKKHQKNGCVIM</sequence>
<evidence type="ECO:0000256" key="2">
    <source>
        <dbReference type="ARBA" id="ARBA00023134"/>
    </source>
</evidence>
<dbReference type="PROSITE" id="PS51419">
    <property type="entry name" value="RAB"/>
    <property type="match status" value="1"/>
</dbReference>
<dbReference type="PANTHER" id="PTHR24070">
    <property type="entry name" value="RAS, DI-RAS, AND RHEB FAMILY MEMBERS OF SMALL GTPASE SUPERFAMILY"/>
    <property type="match status" value="1"/>
</dbReference>
<protein>
    <submittedName>
        <fullName evidence="5">GTP-binding protein</fullName>
    </submittedName>
</protein>
<dbReference type="GO" id="GO:0007165">
    <property type="term" value="P:signal transduction"/>
    <property type="evidence" value="ECO:0007669"/>
    <property type="project" value="InterPro"/>
</dbReference>
<dbReference type="GO" id="GO:0003924">
    <property type="term" value="F:GTPase activity"/>
    <property type="evidence" value="ECO:0007669"/>
    <property type="project" value="InterPro"/>
</dbReference>
<evidence type="ECO:0000313" key="5">
    <source>
        <dbReference type="WBParaSite" id="SMUV_0000258701-mRNA-1"/>
    </source>
</evidence>
<dbReference type="WBParaSite" id="SMUV_0000258701-mRNA-1">
    <property type="protein sequence ID" value="SMUV_0000258701-mRNA-1"/>
    <property type="gene ID" value="SMUV_0000258701"/>
</dbReference>
<name>A0A0N5AED7_9BILA</name>
<dbReference type="InterPro" id="IPR027417">
    <property type="entry name" value="P-loop_NTPase"/>
</dbReference>
<dbReference type="NCBIfam" id="TIGR00231">
    <property type="entry name" value="small_GTP"/>
    <property type="match status" value="1"/>
</dbReference>
<reference evidence="5" key="1">
    <citation type="submission" date="2017-02" db="UniProtKB">
        <authorList>
            <consortium name="WormBaseParasite"/>
        </authorList>
    </citation>
    <scope>IDENTIFICATION</scope>
</reference>
<dbReference type="GO" id="GO:0005525">
    <property type="term" value="F:GTP binding"/>
    <property type="evidence" value="ECO:0007669"/>
    <property type="project" value="UniProtKB-KW"/>
</dbReference>
<feature type="compositionally biased region" description="Basic and acidic residues" evidence="3">
    <location>
        <begin position="16"/>
        <end position="26"/>
    </location>
</feature>
<keyword evidence="2" id="KW-0342">GTP-binding</keyword>
<dbReference type="SMART" id="SM00173">
    <property type="entry name" value="RAS"/>
    <property type="match status" value="1"/>
</dbReference>
<accession>A0A0N5AED7</accession>
<dbReference type="PRINTS" id="PR00449">
    <property type="entry name" value="RASTRNSFRMNG"/>
</dbReference>
<dbReference type="Proteomes" id="UP000046393">
    <property type="component" value="Unplaced"/>
</dbReference>
<keyword evidence="4" id="KW-1185">Reference proteome</keyword>
<evidence type="ECO:0000313" key="4">
    <source>
        <dbReference type="Proteomes" id="UP000046393"/>
    </source>
</evidence>
<dbReference type="InterPro" id="IPR020849">
    <property type="entry name" value="Small_GTPase_Ras-type"/>
</dbReference>
<dbReference type="AlphaFoldDB" id="A0A0N5AED7"/>
<dbReference type="STRING" id="451379.A0A0N5AED7"/>
<organism evidence="4 5">
    <name type="scientific">Syphacia muris</name>
    <dbReference type="NCBI Taxonomy" id="451379"/>
    <lineage>
        <taxon>Eukaryota</taxon>
        <taxon>Metazoa</taxon>
        <taxon>Ecdysozoa</taxon>
        <taxon>Nematoda</taxon>
        <taxon>Chromadorea</taxon>
        <taxon>Rhabditida</taxon>
        <taxon>Spirurina</taxon>
        <taxon>Oxyuridomorpha</taxon>
        <taxon>Oxyuroidea</taxon>
        <taxon>Oxyuridae</taxon>
        <taxon>Syphacia</taxon>
    </lineage>
</organism>
<dbReference type="PROSITE" id="PS51421">
    <property type="entry name" value="RAS"/>
    <property type="match status" value="1"/>
</dbReference>